<sequence>MTSYRFSSRPNLHSVWHRSYAGTFLLFDKIAPYIPHVSVIPWQGPWDGEDKVYFPPNVRALRHEYRSVRKGEIGLEDWILRKKKLFGQLMEHAAACSRWQKESHDLRAKDLQLTRSRRKGAIFEKLRDLGWGEEIHRLETDGNGVLSSHKDVRQSKDLTDKAWFRIQPRLVRVLEDARSQRLEEEHSA</sequence>
<name>A0A0D0CSG4_9AGAR</name>
<reference evidence="1 2" key="1">
    <citation type="submission" date="2014-04" db="EMBL/GenBank/DDBJ databases">
        <title>Evolutionary Origins and Diversification of the Mycorrhizal Mutualists.</title>
        <authorList>
            <consortium name="DOE Joint Genome Institute"/>
            <consortium name="Mycorrhizal Genomics Consortium"/>
            <person name="Kohler A."/>
            <person name="Kuo A."/>
            <person name="Nagy L.G."/>
            <person name="Floudas D."/>
            <person name="Copeland A."/>
            <person name="Barry K.W."/>
            <person name="Cichocki N."/>
            <person name="Veneault-Fourrey C."/>
            <person name="LaButti K."/>
            <person name="Lindquist E.A."/>
            <person name="Lipzen A."/>
            <person name="Lundell T."/>
            <person name="Morin E."/>
            <person name="Murat C."/>
            <person name="Riley R."/>
            <person name="Ohm R."/>
            <person name="Sun H."/>
            <person name="Tunlid A."/>
            <person name="Henrissat B."/>
            <person name="Grigoriev I.V."/>
            <person name="Hibbett D.S."/>
            <person name="Martin F."/>
        </authorList>
    </citation>
    <scope>NUCLEOTIDE SEQUENCE [LARGE SCALE GENOMIC DNA]</scope>
    <source>
        <strain evidence="1 2">FD-317 M1</strain>
    </source>
</reference>
<protein>
    <submittedName>
        <fullName evidence="1">Unplaced genomic scaffold GYMLUscaffold_36, whole genome shotgun sequence</fullName>
    </submittedName>
</protein>
<accession>A0A0D0CSG4</accession>
<proteinExistence type="predicted"/>
<dbReference type="HOGENOM" id="CLU_1441203_0_0_1"/>
<keyword evidence="2" id="KW-1185">Reference proteome</keyword>
<evidence type="ECO:0000313" key="1">
    <source>
        <dbReference type="EMBL" id="KIK58608.1"/>
    </source>
</evidence>
<dbReference type="AlphaFoldDB" id="A0A0D0CSG4"/>
<organism evidence="1 2">
    <name type="scientific">Collybiopsis luxurians FD-317 M1</name>
    <dbReference type="NCBI Taxonomy" id="944289"/>
    <lineage>
        <taxon>Eukaryota</taxon>
        <taxon>Fungi</taxon>
        <taxon>Dikarya</taxon>
        <taxon>Basidiomycota</taxon>
        <taxon>Agaricomycotina</taxon>
        <taxon>Agaricomycetes</taxon>
        <taxon>Agaricomycetidae</taxon>
        <taxon>Agaricales</taxon>
        <taxon>Marasmiineae</taxon>
        <taxon>Omphalotaceae</taxon>
        <taxon>Collybiopsis</taxon>
        <taxon>Collybiopsis luxurians</taxon>
    </lineage>
</organism>
<gene>
    <name evidence="1" type="ORF">GYMLUDRAFT_86225</name>
</gene>
<evidence type="ECO:0000313" key="2">
    <source>
        <dbReference type="Proteomes" id="UP000053593"/>
    </source>
</evidence>
<dbReference type="Proteomes" id="UP000053593">
    <property type="component" value="Unassembled WGS sequence"/>
</dbReference>
<dbReference type="OrthoDB" id="2322499at2759"/>
<dbReference type="EMBL" id="KN834784">
    <property type="protein sequence ID" value="KIK58608.1"/>
    <property type="molecule type" value="Genomic_DNA"/>
</dbReference>